<evidence type="ECO:0000313" key="2">
    <source>
        <dbReference type="EMBL" id="KTS66797.1"/>
    </source>
</evidence>
<keyword evidence="2" id="KW-0808">Transferase</keyword>
<dbReference type="Proteomes" id="UP000071979">
    <property type="component" value="Unassembled WGS sequence"/>
</dbReference>
<organism evidence="2 3">
    <name type="scientific">Pantoea dispersa</name>
    <dbReference type="NCBI Taxonomy" id="59814"/>
    <lineage>
        <taxon>Bacteria</taxon>
        <taxon>Pseudomonadati</taxon>
        <taxon>Pseudomonadota</taxon>
        <taxon>Gammaproteobacteria</taxon>
        <taxon>Enterobacterales</taxon>
        <taxon>Erwiniaceae</taxon>
        <taxon>Pantoea</taxon>
    </lineage>
</organism>
<dbReference type="InterPro" id="IPR029044">
    <property type="entry name" value="Nucleotide-diphossugar_trans"/>
</dbReference>
<protein>
    <submittedName>
        <fullName evidence="2">Glycosyl transferase</fullName>
    </submittedName>
</protein>
<name>A0A8E1V8T7_9GAMM</name>
<comment type="caution">
    <text evidence="2">The sequence shown here is derived from an EMBL/GenBank/DDBJ whole genome shotgun (WGS) entry which is preliminary data.</text>
</comment>
<dbReference type="EMBL" id="LDSE01000030">
    <property type="protein sequence ID" value="KTS66797.1"/>
    <property type="molecule type" value="Genomic_DNA"/>
</dbReference>
<dbReference type="Pfam" id="PF00535">
    <property type="entry name" value="Glycos_transf_2"/>
    <property type="match status" value="1"/>
</dbReference>
<dbReference type="SUPFAM" id="SSF53448">
    <property type="entry name" value="Nucleotide-diphospho-sugar transferases"/>
    <property type="match status" value="1"/>
</dbReference>
<sequence length="309" mass="35820">MMVPDYLISVLLTAHNSEKFLPDTLASLEKACHGVEQYIEFILINDASVDNTAALLDDFSRRHPQAKVFNIDYRNIGRVRNFGVQQCSGEYITMLDGDDQLLADALADIVRYLKSHRPDALFTALNEVYESRPEHITWQGLQAETLSRHQAIEKFLIHRDLQAHFIGQFIKRTMLLAHPFPDYTCYEDAWLFPEILVSSDAIAYSRQSPYLYFKRGNSLSSQLDKHKISLLVSATQHMDEVLQERYRNLLSCHWINIAHKHRQALDNPDDRKQVIEAITKIRPLSFLFDSKIRTSFKKKYLALKLNKPL</sequence>
<dbReference type="GO" id="GO:0016758">
    <property type="term" value="F:hexosyltransferase activity"/>
    <property type="evidence" value="ECO:0007669"/>
    <property type="project" value="UniProtKB-ARBA"/>
</dbReference>
<feature type="domain" description="Glycosyltransferase 2-like" evidence="1">
    <location>
        <begin position="9"/>
        <end position="125"/>
    </location>
</feature>
<dbReference type="PANTHER" id="PTHR22916:SF3">
    <property type="entry name" value="UDP-GLCNAC:BETAGAL BETA-1,3-N-ACETYLGLUCOSAMINYLTRANSFERASE-LIKE PROTEIN 1"/>
    <property type="match status" value="1"/>
</dbReference>
<dbReference type="CDD" id="cd00761">
    <property type="entry name" value="Glyco_tranf_GTA_type"/>
    <property type="match status" value="1"/>
</dbReference>
<proteinExistence type="predicted"/>
<reference evidence="2 3" key="1">
    <citation type="journal article" date="2016" name="Front. Microbiol.">
        <title>Genomic Resource of Rice Seed Associated Bacteria.</title>
        <authorList>
            <person name="Midha S."/>
            <person name="Bansal K."/>
            <person name="Sharma S."/>
            <person name="Kumar N."/>
            <person name="Patil P.P."/>
            <person name="Chaudhry V."/>
            <person name="Patil P.B."/>
        </authorList>
    </citation>
    <scope>NUCLEOTIDE SEQUENCE [LARGE SCALE GENOMIC DNA]</scope>
    <source>
        <strain evidence="2 3">SA3</strain>
    </source>
</reference>
<dbReference type="RefSeq" id="WP_058774904.1">
    <property type="nucleotide sequence ID" value="NZ_CP074350.1"/>
</dbReference>
<evidence type="ECO:0000259" key="1">
    <source>
        <dbReference type="Pfam" id="PF00535"/>
    </source>
</evidence>
<dbReference type="AlphaFoldDB" id="A0A8E1V8T7"/>
<gene>
    <name evidence="2" type="ORF">SA3R_17200</name>
</gene>
<dbReference type="PANTHER" id="PTHR22916">
    <property type="entry name" value="GLYCOSYLTRANSFERASE"/>
    <property type="match status" value="1"/>
</dbReference>
<dbReference type="Gene3D" id="3.90.550.10">
    <property type="entry name" value="Spore Coat Polysaccharide Biosynthesis Protein SpsA, Chain A"/>
    <property type="match status" value="1"/>
</dbReference>
<accession>A0A8E1V8T7</accession>
<dbReference type="InterPro" id="IPR001173">
    <property type="entry name" value="Glyco_trans_2-like"/>
</dbReference>
<evidence type="ECO:0000313" key="3">
    <source>
        <dbReference type="Proteomes" id="UP000071979"/>
    </source>
</evidence>